<name>A0ABX8UZC6_9BURK</name>
<keyword evidence="3" id="KW-0804">Transcription</keyword>
<keyword evidence="2" id="KW-0238">DNA-binding</keyword>
<keyword evidence="1" id="KW-0805">Transcription regulation</keyword>
<dbReference type="PROSITE" id="PS00041">
    <property type="entry name" value="HTH_ARAC_FAMILY_1"/>
    <property type="match status" value="1"/>
</dbReference>
<dbReference type="RefSeq" id="WP_219802012.1">
    <property type="nucleotide sequence ID" value="NZ_CP080096.1"/>
</dbReference>
<dbReference type="Proteomes" id="UP000826462">
    <property type="component" value="Chromosome 2"/>
</dbReference>
<dbReference type="EMBL" id="CP080096">
    <property type="protein sequence ID" value="QYD72590.1"/>
    <property type="molecule type" value="Genomic_DNA"/>
</dbReference>
<dbReference type="InterPro" id="IPR020449">
    <property type="entry name" value="Tscrpt_reg_AraC-type_HTH"/>
</dbReference>
<evidence type="ECO:0000259" key="4">
    <source>
        <dbReference type="PROSITE" id="PS01124"/>
    </source>
</evidence>
<keyword evidence="6" id="KW-1185">Reference proteome</keyword>
<evidence type="ECO:0000256" key="2">
    <source>
        <dbReference type="ARBA" id="ARBA00023125"/>
    </source>
</evidence>
<dbReference type="InterPro" id="IPR050204">
    <property type="entry name" value="AraC_XylS_family_regulators"/>
</dbReference>
<evidence type="ECO:0000313" key="5">
    <source>
        <dbReference type="EMBL" id="QYD72590.1"/>
    </source>
</evidence>
<protein>
    <submittedName>
        <fullName evidence="5">AraC family transcriptional regulator</fullName>
    </submittedName>
</protein>
<evidence type="ECO:0000313" key="6">
    <source>
        <dbReference type="Proteomes" id="UP000826462"/>
    </source>
</evidence>
<dbReference type="InterPro" id="IPR035418">
    <property type="entry name" value="AraC-bd_2"/>
</dbReference>
<dbReference type="Gene3D" id="1.10.10.60">
    <property type="entry name" value="Homeodomain-like"/>
    <property type="match status" value="1"/>
</dbReference>
<dbReference type="PRINTS" id="PR00032">
    <property type="entry name" value="HTHARAC"/>
</dbReference>
<dbReference type="InterPro" id="IPR018060">
    <property type="entry name" value="HTH_AraC"/>
</dbReference>
<dbReference type="SMART" id="SM00342">
    <property type="entry name" value="HTH_ARAC"/>
    <property type="match status" value="1"/>
</dbReference>
<dbReference type="InterPro" id="IPR018062">
    <property type="entry name" value="HTH_AraC-typ_CS"/>
</dbReference>
<dbReference type="SUPFAM" id="SSF46689">
    <property type="entry name" value="Homeodomain-like"/>
    <property type="match status" value="1"/>
</dbReference>
<dbReference type="PROSITE" id="PS01124">
    <property type="entry name" value="HTH_ARAC_FAMILY_2"/>
    <property type="match status" value="1"/>
</dbReference>
<dbReference type="Pfam" id="PF14525">
    <property type="entry name" value="AraC_binding_2"/>
    <property type="match status" value="1"/>
</dbReference>
<dbReference type="PANTHER" id="PTHR46796:SF6">
    <property type="entry name" value="ARAC SUBFAMILY"/>
    <property type="match status" value="1"/>
</dbReference>
<organism evidence="5 6">
    <name type="scientific">Paraburkholderia edwinii</name>
    <dbReference type="NCBI Taxonomy" id="2861782"/>
    <lineage>
        <taxon>Bacteria</taxon>
        <taxon>Pseudomonadati</taxon>
        <taxon>Pseudomonadota</taxon>
        <taxon>Betaproteobacteria</taxon>
        <taxon>Burkholderiales</taxon>
        <taxon>Burkholderiaceae</taxon>
        <taxon>Paraburkholderia</taxon>
    </lineage>
</organism>
<feature type="domain" description="HTH araC/xylS-type" evidence="4">
    <location>
        <begin position="211"/>
        <end position="311"/>
    </location>
</feature>
<proteinExistence type="predicted"/>
<gene>
    <name evidence="5" type="ORF">KZJ38_23035</name>
</gene>
<dbReference type="PANTHER" id="PTHR46796">
    <property type="entry name" value="HTH-TYPE TRANSCRIPTIONAL ACTIVATOR RHAS-RELATED"/>
    <property type="match status" value="1"/>
</dbReference>
<reference evidence="5 6" key="1">
    <citation type="submission" date="2021-07" db="EMBL/GenBank/DDBJ databases">
        <title>Paraburkholderia edwinii protects Aspergillus sp. from phenazines by acting as a toxin sponge.</title>
        <authorList>
            <person name="Dahlstrom K.M."/>
            <person name="Newman D.K."/>
        </authorList>
    </citation>
    <scope>NUCLEOTIDE SEQUENCE [LARGE SCALE GENOMIC DNA]</scope>
    <source>
        <strain evidence="5 6">Pe01</strain>
    </source>
</reference>
<dbReference type="InterPro" id="IPR009057">
    <property type="entry name" value="Homeodomain-like_sf"/>
</dbReference>
<sequence>MDHDIAHLLDTLPGMTADEWQKAVRQAWSMQCRFNGDDRGNLKCAYWSMGGLSFTLADVSDQRWEYLPGSGHNNWRDETILVLITHSGVIELEQSDMKTRLTAGSLLVLDPGTQYTQVGDRDTRGMMLRIPKVALERRGMEFANRGMVVADPASGDTRMLKSLIASAAAYGERSSPQCAKLVAEHLIDLMQIIAADSWAPRSVGRSATLLAYAKRFIERNVSNEQLDIEAVAKAMGTSTRYIARLFASEGTTIMRYLWRLRLERAKGILTDPESPLRINEVAWQCGFASAAHFSRMFKKAFGVNPKEARRLASIEAKA</sequence>
<accession>A0ABX8UZC6</accession>
<evidence type="ECO:0000256" key="3">
    <source>
        <dbReference type="ARBA" id="ARBA00023163"/>
    </source>
</evidence>
<dbReference type="Pfam" id="PF12833">
    <property type="entry name" value="HTH_18"/>
    <property type="match status" value="1"/>
</dbReference>
<evidence type="ECO:0000256" key="1">
    <source>
        <dbReference type="ARBA" id="ARBA00023015"/>
    </source>
</evidence>